<dbReference type="AlphaFoldDB" id="A0A6L6Q3W3"/>
<comment type="caution">
    <text evidence="2">The sequence shown here is derived from an EMBL/GenBank/DDBJ whole genome shotgun (WGS) entry which is preliminary data.</text>
</comment>
<proteinExistence type="predicted"/>
<gene>
    <name evidence="2" type="ORF">GM668_18125</name>
</gene>
<evidence type="ECO:0000256" key="1">
    <source>
        <dbReference type="SAM" id="Phobius"/>
    </source>
</evidence>
<dbReference type="RefSeq" id="WP_155440367.1">
    <property type="nucleotide sequence ID" value="NZ_WNLA01000013.1"/>
</dbReference>
<dbReference type="EMBL" id="WNLA01000013">
    <property type="protein sequence ID" value="MTW04001.1"/>
    <property type="molecule type" value="Genomic_DNA"/>
</dbReference>
<organism evidence="2 3">
    <name type="scientific">Pseudoduganella ginsengisoli</name>
    <dbReference type="NCBI Taxonomy" id="1462440"/>
    <lineage>
        <taxon>Bacteria</taxon>
        <taxon>Pseudomonadati</taxon>
        <taxon>Pseudomonadota</taxon>
        <taxon>Betaproteobacteria</taxon>
        <taxon>Burkholderiales</taxon>
        <taxon>Oxalobacteraceae</taxon>
        <taxon>Telluria group</taxon>
        <taxon>Pseudoduganella</taxon>
    </lineage>
</organism>
<protein>
    <recommendedName>
        <fullName evidence="4">Transmembrane protein</fullName>
    </recommendedName>
</protein>
<dbReference type="OrthoDB" id="9096701at2"/>
<evidence type="ECO:0008006" key="4">
    <source>
        <dbReference type="Google" id="ProtNLM"/>
    </source>
</evidence>
<sequence length="189" mass="20444">MTRASMDLAPWLLRARVAALRAGPAACVAAVLCVAGIAAWAWVAPQHAALQRKLAFERAHPATAVPQTLAVAAPPPSADENLAAFYGVLGEKRHTEQYVKVLFGLAGKAGLSLSQGEYKFSYDKASRVTAYQMVLPVKGGYQAIWQFALEALRALPFASLDDIGFRRDTIADTQVEARVRITFYLKDAP</sequence>
<name>A0A6L6Q3W3_9BURK</name>
<evidence type="ECO:0000313" key="2">
    <source>
        <dbReference type="EMBL" id="MTW04001.1"/>
    </source>
</evidence>
<evidence type="ECO:0000313" key="3">
    <source>
        <dbReference type="Proteomes" id="UP000484015"/>
    </source>
</evidence>
<keyword evidence="3" id="KW-1185">Reference proteome</keyword>
<keyword evidence="1" id="KW-1133">Transmembrane helix</keyword>
<feature type="transmembrane region" description="Helical" evidence="1">
    <location>
        <begin position="20"/>
        <end position="43"/>
    </location>
</feature>
<keyword evidence="1" id="KW-0472">Membrane</keyword>
<dbReference type="Proteomes" id="UP000484015">
    <property type="component" value="Unassembled WGS sequence"/>
</dbReference>
<reference evidence="2 3" key="1">
    <citation type="submission" date="2019-11" db="EMBL/GenBank/DDBJ databases">
        <title>Type strains purchased from KCTC, JCM and DSMZ.</title>
        <authorList>
            <person name="Lu H."/>
        </authorList>
    </citation>
    <scope>NUCLEOTIDE SEQUENCE [LARGE SCALE GENOMIC DNA]</scope>
    <source>
        <strain evidence="2 3">KCTC 42409</strain>
    </source>
</reference>
<accession>A0A6L6Q3W3</accession>
<keyword evidence="1" id="KW-0812">Transmembrane</keyword>